<feature type="region of interest" description="Disordered" evidence="7">
    <location>
        <begin position="228"/>
        <end position="268"/>
    </location>
</feature>
<dbReference type="EMBL" id="JBHSCN010000016">
    <property type="protein sequence ID" value="MFC4244986.1"/>
    <property type="molecule type" value="Genomic_DNA"/>
</dbReference>
<keyword evidence="5" id="KW-0067">ATP-binding</keyword>
<evidence type="ECO:0000313" key="10">
    <source>
        <dbReference type="EMBL" id="MFC4244986.1"/>
    </source>
</evidence>
<gene>
    <name evidence="10" type="ORF">ACFOYW_16580</name>
</gene>
<sequence>MMSSEGDEHLCRFAWGIVADDLTGAGDCAVKFADAGWQVELNFGGRVDALAPAAAVAMTTDVRPLSETDASTRTAAAVTELIRAGAERLYLKIDSTLRGSVRGQISGALAAWTTVEPGAFAVVCPAYPAMGRTVVNGELFVYDLASGVGDAAAGDGVLTLRLSGASPEEDLQQVREAAQRSRVLFIDAAVDADLDRLAVVLERLGRVALPVGSAGLAGAIVRRATTTGDQGVSPQAGAASASAPAPAPAVLTASSERPPIASPTPTSTLVAVSSRHPITTAQVDVLVSQLGDDSRVRLVTTPADRLELDDDAVAARLVADRLAADVERLLVDEPVGSLVLVGGDGALAVLERLGVASVRVHGSAAEGVPLGVVHGGPLDGVRVVTKSGGFGESTTLHELVRGLIGASTQLTTEQDRP</sequence>
<protein>
    <submittedName>
        <fullName evidence="10">Four-carbon acid sugar kinase family protein</fullName>
        <ecNumber evidence="10">2.7.1.-</ecNumber>
    </submittedName>
</protein>
<evidence type="ECO:0000256" key="3">
    <source>
        <dbReference type="ARBA" id="ARBA00022741"/>
    </source>
</evidence>
<dbReference type="SUPFAM" id="SSF142764">
    <property type="entry name" value="YgbK-like"/>
    <property type="match status" value="1"/>
</dbReference>
<dbReference type="GO" id="GO:0016301">
    <property type="term" value="F:kinase activity"/>
    <property type="evidence" value="ECO:0007669"/>
    <property type="project" value="UniProtKB-KW"/>
</dbReference>
<evidence type="ECO:0000256" key="7">
    <source>
        <dbReference type="SAM" id="MobiDB-lite"/>
    </source>
</evidence>
<evidence type="ECO:0000256" key="6">
    <source>
        <dbReference type="ARBA" id="ARBA00023277"/>
    </source>
</evidence>
<feature type="compositionally biased region" description="Low complexity" evidence="7">
    <location>
        <begin position="233"/>
        <end position="255"/>
    </location>
</feature>
<keyword evidence="3" id="KW-0547">Nucleotide-binding</keyword>
<feature type="domain" description="Four-carbon acid sugar kinase nucleotide binding" evidence="9">
    <location>
        <begin position="308"/>
        <end position="396"/>
    </location>
</feature>
<dbReference type="Gene3D" id="3.40.980.20">
    <property type="entry name" value="Four-carbon acid sugar kinase, nucleotide binding domain"/>
    <property type="match status" value="1"/>
</dbReference>
<evidence type="ECO:0000256" key="2">
    <source>
        <dbReference type="ARBA" id="ARBA00022679"/>
    </source>
</evidence>
<dbReference type="RefSeq" id="WP_390231520.1">
    <property type="nucleotide sequence ID" value="NZ_JBHSCN010000016.1"/>
</dbReference>
<dbReference type="InterPro" id="IPR042213">
    <property type="entry name" value="NBD_C_sf"/>
</dbReference>
<proteinExistence type="inferred from homology"/>
<dbReference type="Gene3D" id="3.40.50.10840">
    <property type="entry name" value="Putative sugar-binding, N-terminal domain"/>
    <property type="match status" value="1"/>
</dbReference>
<dbReference type="EC" id="2.7.1.-" evidence="10"/>
<dbReference type="Pfam" id="PF17042">
    <property type="entry name" value="NBD_C"/>
    <property type="match status" value="1"/>
</dbReference>
<dbReference type="InterPro" id="IPR010737">
    <property type="entry name" value="4-carb_acid_sugar_kinase_N"/>
</dbReference>
<keyword evidence="6" id="KW-0119">Carbohydrate metabolism</keyword>
<evidence type="ECO:0000256" key="5">
    <source>
        <dbReference type="ARBA" id="ARBA00022840"/>
    </source>
</evidence>
<accession>A0ABV8QC20</accession>
<feature type="domain" description="Four-carbon acid sugar kinase N-terminal" evidence="8">
    <location>
        <begin position="16"/>
        <end position="142"/>
    </location>
</feature>
<dbReference type="Pfam" id="PF07005">
    <property type="entry name" value="SBD_N"/>
    <property type="match status" value="1"/>
</dbReference>
<comment type="caution">
    <text evidence="10">The sequence shown here is derived from an EMBL/GenBank/DDBJ whole genome shotgun (WGS) entry which is preliminary data.</text>
</comment>
<dbReference type="InterPro" id="IPR031475">
    <property type="entry name" value="NBD_C"/>
</dbReference>
<organism evidence="10 11">
    <name type="scientific">Gryllotalpicola reticulitermitis</name>
    <dbReference type="NCBI Taxonomy" id="1184153"/>
    <lineage>
        <taxon>Bacteria</taxon>
        <taxon>Bacillati</taxon>
        <taxon>Actinomycetota</taxon>
        <taxon>Actinomycetes</taxon>
        <taxon>Micrococcales</taxon>
        <taxon>Microbacteriaceae</taxon>
        <taxon>Gryllotalpicola</taxon>
    </lineage>
</organism>
<evidence type="ECO:0000259" key="8">
    <source>
        <dbReference type="Pfam" id="PF07005"/>
    </source>
</evidence>
<keyword evidence="11" id="KW-1185">Reference proteome</keyword>
<dbReference type="InterPro" id="IPR037051">
    <property type="entry name" value="4-carb_acid_sugar_kinase_N_sf"/>
</dbReference>
<reference evidence="11" key="1">
    <citation type="journal article" date="2019" name="Int. J. Syst. Evol. Microbiol.">
        <title>The Global Catalogue of Microorganisms (GCM) 10K type strain sequencing project: providing services to taxonomists for standard genome sequencing and annotation.</title>
        <authorList>
            <consortium name="The Broad Institute Genomics Platform"/>
            <consortium name="The Broad Institute Genome Sequencing Center for Infectious Disease"/>
            <person name="Wu L."/>
            <person name="Ma J."/>
        </authorList>
    </citation>
    <scope>NUCLEOTIDE SEQUENCE [LARGE SCALE GENOMIC DNA]</scope>
    <source>
        <strain evidence="11">CGMCC 1.10363</strain>
    </source>
</reference>
<keyword evidence="2 10" id="KW-0808">Transferase</keyword>
<evidence type="ECO:0000256" key="4">
    <source>
        <dbReference type="ARBA" id="ARBA00022777"/>
    </source>
</evidence>
<comment type="similarity">
    <text evidence="1">Belongs to the four-carbon acid sugar kinase family.</text>
</comment>
<evidence type="ECO:0000256" key="1">
    <source>
        <dbReference type="ARBA" id="ARBA00005715"/>
    </source>
</evidence>
<evidence type="ECO:0000313" key="11">
    <source>
        <dbReference type="Proteomes" id="UP001595900"/>
    </source>
</evidence>
<keyword evidence="4 10" id="KW-0418">Kinase</keyword>
<evidence type="ECO:0000259" key="9">
    <source>
        <dbReference type="Pfam" id="PF17042"/>
    </source>
</evidence>
<name>A0ABV8QC20_9MICO</name>
<dbReference type="Proteomes" id="UP001595900">
    <property type="component" value="Unassembled WGS sequence"/>
</dbReference>